<reference evidence="1" key="1">
    <citation type="journal article" date="2015" name="Nature">
        <title>Complex archaea that bridge the gap between prokaryotes and eukaryotes.</title>
        <authorList>
            <person name="Spang A."/>
            <person name="Saw J.H."/>
            <person name="Jorgensen S.L."/>
            <person name="Zaremba-Niedzwiedzka K."/>
            <person name="Martijn J."/>
            <person name="Lind A.E."/>
            <person name="van Eijk R."/>
            <person name="Schleper C."/>
            <person name="Guy L."/>
            <person name="Ettema T.J."/>
        </authorList>
    </citation>
    <scope>NUCLEOTIDE SEQUENCE</scope>
</reference>
<name>A0A0F9FHV4_9ZZZZ</name>
<gene>
    <name evidence="1" type="ORF">LCGC14_2302800</name>
</gene>
<evidence type="ECO:0000313" key="1">
    <source>
        <dbReference type="EMBL" id="KKL50707.1"/>
    </source>
</evidence>
<comment type="caution">
    <text evidence="1">The sequence shown here is derived from an EMBL/GenBank/DDBJ whole genome shotgun (WGS) entry which is preliminary data.</text>
</comment>
<organism evidence="1">
    <name type="scientific">marine sediment metagenome</name>
    <dbReference type="NCBI Taxonomy" id="412755"/>
    <lineage>
        <taxon>unclassified sequences</taxon>
        <taxon>metagenomes</taxon>
        <taxon>ecological metagenomes</taxon>
    </lineage>
</organism>
<accession>A0A0F9FHV4</accession>
<dbReference type="AlphaFoldDB" id="A0A0F9FHV4"/>
<sequence length="62" mass="7040">MAAFNKAWEIRYLPGSGYFLMTPGGTKLCAIDGQHIILYDKRSKRQVPIDFQQLATAMLNLH</sequence>
<dbReference type="EMBL" id="LAZR01032502">
    <property type="protein sequence ID" value="KKL50707.1"/>
    <property type="molecule type" value="Genomic_DNA"/>
</dbReference>
<protein>
    <submittedName>
        <fullName evidence="1">Uncharacterized protein</fullName>
    </submittedName>
</protein>
<proteinExistence type="predicted"/>